<evidence type="ECO:0000313" key="2">
    <source>
        <dbReference type="Proteomes" id="UP000243859"/>
    </source>
</evidence>
<protein>
    <submittedName>
        <fullName evidence="1">Uncharacterized protein</fullName>
    </submittedName>
</protein>
<sequence>MAGVTASLTTEGLDAAIKRLSRLEGFQMAELTDAAGAILESSTRGRFDTKIAPDGAA</sequence>
<name>A0A2T5BQI9_9RHOB</name>
<gene>
    <name evidence="1" type="ORF">C8N32_11421</name>
</gene>
<accession>A0A2T5BQI9</accession>
<proteinExistence type="predicted"/>
<dbReference type="Proteomes" id="UP000243859">
    <property type="component" value="Unassembled WGS sequence"/>
</dbReference>
<organism evidence="1 2">
    <name type="scientific">Rhodovulum imhoffii</name>
    <dbReference type="NCBI Taxonomy" id="365340"/>
    <lineage>
        <taxon>Bacteria</taxon>
        <taxon>Pseudomonadati</taxon>
        <taxon>Pseudomonadota</taxon>
        <taxon>Alphaproteobacteria</taxon>
        <taxon>Rhodobacterales</taxon>
        <taxon>Paracoccaceae</taxon>
        <taxon>Rhodovulum</taxon>
    </lineage>
</organism>
<dbReference type="EMBL" id="QAAA01000014">
    <property type="protein sequence ID" value="PTN01322.1"/>
    <property type="molecule type" value="Genomic_DNA"/>
</dbReference>
<reference evidence="1 2" key="1">
    <citation type="submission" date="2018-04" db="EMBL/GenBank/DDBJ databases">
        <title>Genomic Encyclopedia of Archaeal and Bacterial Type Strains, Phase II (KMG-II): from individual species to whole genera.</title>
        <authorList>
            <person name="Goeker M."/>
        </authorList>
    </citation>
    <scope>NUCLEOTIDE SEQUENCE [LARGE SCALE GENOMIC DNA]</scope>
    <source>
        <strain evidence="1 2">DSM 18064</strain>
    </source>
</reference>
<evidence type="ECO:0000313" key="1">
    <source>
        <dbReference type="EMBL" id="PTN01322.1"/>
    </source>
</evidence>
<comment type="caution">
    <text evidence="1">The sequence shown here is derived from an EMBL/GenBank/DDBJ whole genome shotgun (WGS) entry which is preliminary data.</text>
</comment>
<dbReference type="RefSeq" id="WP_170106784.1">
    <property type="nucleotide sequence ID" value="NZ_NHSI01000040.1"/>
</dbReference>
<keyword evidence="2" id="KW-1185">Reference proteome</keyword>
<dbReference type="AlphaFoldDB" id="A0A2T5BQI9"/>